<dbReference type="Proteomes" id="UP000070483">
    <property type="component" value="Unassembled WGS sequence"/>
</dbReference>
<evidence type="ECO:0000256" key="3">
    <source>
        <dbReference type="ARBA" id="ARBA00023295"/>
    </source>
</evidence>
<dbReference type="SUPFAM" id="SSF51445">
    <property type="entry name" value="(Trans)glycosidases"/>
    <property type="match status" value="1"/>
</dbReference>
<dbReference type="InterPro" id="IPR001360">
    <property type="entry name" value="Glyco_hydro_1"/>
</dbReference>
<dbReference type="GO" id="GO:0005829">
    <property type="term" value="C:cytosol"/>
    <property type="evidence" value="ECO:0007669"/>
    <property type="project" value="TreeGrafter"/>
</dbReference>
<dbReference type="Pfam" id="PF00232">
    <property type="entry name" value="Glyco_hydro_1"/>
    <property type="match status" value="1"/>
</dbReference>
<dbReference type="InterPro" id="IPR017853">
    <property type="entry name" value="GH"/>
</dbReference>
<dbReference type="PANTHER" id="PTHR10353:SF139">
    <property type="entry name" value="6-PHOSPHO-BETA-GLUCOSIDASE GMUD"/>
    <property type="match status" value="1"/>
</dbReference>
<dbReference type="GO" id="GO:0016052">
    <property type="term" value="P:carbohydrate catabolic process"/>
    <property type="evidence" value="ECO:0007669"/>
    <property type="project" value="TreeGrafter"/>
</dbReference>
<evidence type="ECO:0000256" key="2">
    <source>
        <dbReference type="ARBA" id="ARBA00022801"/>
    </source>
</evidence>
<keyword evidence="6" id="KW-1185">Reference proteome</keyword>
<dbReference type="GO" id="GO:0008422">
    <property type="term" value="F:beta-glucosidase activity"/>
    <property type="evidence" value="ECO:0007669"/>
    <property type="project" value="TreeGrafter"/>
</dbReference>
<keyword evidence="2" id="KW-0378">Hydrolase</keyword>
<dbReference type="EMBL" id="LSDD01000008">
    <property type="protein sequence ID" value="KXB70030.1"/>
    <property type="molecule type" value="Genomic_DNA"/>
</dbReference>
<name>A0A134AQX8_9FUSO</name>
<dbReference type="PRINTS" id="PR00131">
    <property type="entry name" value="GLHYDRLASE1"/>
</dbReference>
<evidence type="ECO:0000313" key="5">
    <source>
        <dbReference type="EMBL" id="KXB70030.1"/>
    </source>
</evidence>
<gene>
    <name evidence="5" type="ORF">HMPREF3180_00181</name>
</gene>
<keyword evidence="3" id="KW-0326">Glycosidase</keyword>
<dbReference type="PANTHER" id="PTHR10353">
    <property type="entry name" value="GLYCOSYL HYDROLASE"/>
    <property type="match status" value="1"/>
</dbReference>
<sequence>MIDGGIVMAKLKFPDNFWWGSATSGPQSEGRFNKKSRNIFDYWFDTDKKAFFDGVGPDVASNFYNSFREDIKLYKEIGLNSLRTSIQWTRLIKDFETGEVDEDGVRFYTEVIEEFEKNGITLVMNLFHFDMPIELQEKYGGWESKHVIELFVKYARKAFELFGDKVKYWTTFNEPIVPVEAQYMYQFHYPLIVDGKKAMQVLYNTALASAKVIEEFRKTELLKKDGEIGIILNLTPSYPRSENEEDIKAAKISDAFFNNSFLDPAIYGKFPELLTEILEKDGVLWESTQEELKVIAENTVDFLGVNYYQPRRIKARETEFDISKNGWLPDKYFENYDMPGKRMNIYRGWEIYPQAIYDIAKNIQDNYKNIKWFISENGMGVEGEEKFKNEQGIIEDDYRIEFFREHLTHLHRAIEEGSNCFGYHTWTSVDCWSWTNAYKNRYGFISVDLPTQIKTVKKSGYWIKKVSETNEIDSWNI</sequence>
<dbReference type="AlphaFoldDB" id="A0A134AQX8"/>
<evidence type="ECO:0000256" key="4">
    <source>
        <dbReference type="RuleBase" id="RU003690"/>
    </source>
</evidence>
<proteinExistence type="inferred from homology"/>
<dbReference type="FunFam" id="3.20.20.80:FF:000004">
    <property type="entry name" value="Beta-glucosidase 6-phospho-beta-glucosidase"/>
    <property type="match status" value="1"/>
</dbReference>
<comment type="similarity">
    <text evidence="1 4">Belongs to the glycosyl hydrolase 1 family.</text>
</comment>
<reference evidence="6" key="1">
    <citation type="submission" date="2016-01" db="EMBL/GenBank/DDBJ databases">
        <authorList>
            <person name="Mitreva M."/>
            <person name="Pepin K.H."/>
            <person name="Mihindukulasuriya K.A."/>
            <person name="Fulton R."/>
            <person name="Fronick C."/>
            <person name="O'Laughlin M."/>
            <person name="Miner T."/>
            <person name="Herter B."/>
            <person name="Rosa B.A."/>
            <person name="Cordes M."/>
            <person name="Tomlinson C."/>
            <person name="Wollam A."/>
            <person name="Palsikar V.B."/>
            <person name="Mardis E.R."/>
            <person name="Wilson R.K."/>
        </authorList>
    </citation>
    <scope>NUCLEOTIDE SEQUENCE [LARGE SCALE GENOMIC DNA]</scope>
    <source>
        <strain evidence="6">KA00185</strain>
    </source>
</reference>
<evidence type="ECO:0000256" key="1">
    <source>
        <dbReference type="ARBA" id="ARBA00010838"/>
    </source>
</evidence>
<comment type="caution">
    <text evidence="5">The sequence shown here is derived from an EMBL/GenBank/DDBJ whole genome shotgun (WGS) entry which is preliminary data.</text>
</comment>
<dbReference type="Gene3D" id="3.20.20.80">
    <property type="entry name" value="Glycosidases"/>
    <property type="match status" value="1"/>
</dbReference>
<organism evidence="5 6">
    <name type="scientific">Leptotrichia wadei</name>
    <dbReference type="NCBI Taxonomy" id="157687"/>
    <lineage>
        <taxon>Bacteria</taxon>
        <taxon>Fusobacteriati</taxon>
        <taxon>Fusobacteriota</taxon>
        <taxon>Fusobacteriia</taxon>
        <taxon>Fusobacteriales</taxon>
        <taxon>Leptotrichiaceae</taxon>
        <taxon>Leptotrichia</taxon>
    </lineage>
</organism>
<accession>A0A134AQX8</accession>
<dbReference type="PATRIC" id="fig|157687.3.peg.184"/>
<dbReference type="STRING" id="157687.HMPREF3180_00181"/>
<evidence type="ECO:0000313" key="6">
    <source>
        <dbReference type="Proteomes" id="UP000070483"/>
    </source>
</evidence>
<protein>
    <submittedName>
        <fullName evidence="5">Putative 6-phospho-beta-glucosidase</fullName>
    </submittedName>
</protein>